<dbReference type="EMBL" id="CP047656">
    <property type="protein sequence ID" value="QHJ11820.1"/>
    <property type="molecule type" value="Genomic_DNA"/>
</dbReference>
<evidence type="ECO:0000313" key="2">
    <source>
        <dbReference type="Proteomes" id="UP000464524"/>
    </source>
</evidence>
<dbReference type="SUPFAM" id="SSF56935">
    <property type="entry name" value="Porins"/>
    <property type="match status" value="1"/>
</dbReference>
<accession>A0A857JL24</accession>
<evidence type="ECO:0000313" key="1">
    <source>
        <dbReference type="EMBL" id="QHJ11820.1"/>
    </source>
</evidence>
<keyword evidence="2" id="KW-1185">Reference proteome</keyword>
<evidence type="ECO:0008006" key="3">
    <source>
        <dbReference type="Google" id="ProtNLM"/>
    </source>
</evidence>
<reference evidence="1 2" key="1">
    <citation type="submission" date="2019-12" db="EMBL/GenBank/DDBJ databases">
        <title>Genome sequencing and assembly of endphytes of Porphyra tenera.</title>
        <authorList>
            <person name="Park J.M."/>
            <person name="Shin R."/>
            <person name="Jo S.H."/>
        </authorList>
    </citation>
    <scope>NUCLEOTIDE SEQUENCE [LARGE SCALE GENOMIC DNA]</scope>
    <source>
        <strain evidence="1 2">GPM4</strain>
    </source>
</reference>
<gene>
    <name evidence="1" type="ORF">FX988_02056</name>
</gene>
<dbReference type="Pfam" id="PF19577">
    <property type="entry name" value="DcaP"/>
    <property type="match status" value="1"/>
</dbReference>
<sequence length="392" mass="43463">MARTQTFIRHTLTGLATVILVTPFTIQAKPLEKTTFSVSGYVKADAMVSQYSDGTLASGSIGRDFYIPSLTPTGGEQESAQFDAHIKQSRFRFTSNTLLSNEQTITGVLEFDFHTTPDGNERISNSYEPRIRHAFLKYNNWLIGQTWSTFQDVRTLPESVDFIGVTDGTIFARQTMIRYTSGAFEVSLENPETTVTPLGGNGRIVADDNSVPDLAARYTLNRPWGHVAIAGLVRQLAYVDKQDGNNIDSDEISYGLSITSKINLGEDDLRVMANIGRGLGRYIGLNAVNSAVLNANNELESIDVRGFTLAYRHFWDAQWRSTFSYAMLSADNDTELTGLGVIKQTYSARANLLYSPTPELTFAAEYAYAQKTLESDIDGDMSRLQFSAKYAF</sequence>
<dbReference type="Proteomes" id="UP000464524">
    <property type="component" value="Chromosome"/>
</dbReference>
<dbReference type="InterPro" id="IPR045748">
    <property type="entry name" value="DcaP"/>
</dbReference>
<name>A0A857JL24_9ALTE</name>
<dbReference type="KEGG" id="pmes:FX988_02056"/>
<proteinExistence type="predicted"/>
<protein>
    <recommendedName>
        <fullName evidence="3">Porin</fullName>
    </recommendedName>
</protein>
<dbReference type="OrthoDB" id="190887at2"/>
<dbReference type="AlphaFoldDB" id="A0A857JL24"/>
<organism evidence="1 2">
    <name type="scientific">Paraglaciecola mesophila</name>
    <dbReference type="NCBI Taxonomy" id="197222"/>
    <lineage>
        <taxon>Bacteria</taxon>
        <taxon>Pseudomonadati</taxon>
        <taxon>Pseudomonadota</taxon>
        <taxon>Gammaproteobacteria</taxon>
        <taxon>Alteromonadales</taxon>
        <taxon>Alteromonadaceae</taxon>
        <taxon>Paraglaciecola</taxon>
    </lineage>
</organism>
<dbReference type="RefSeq" id="WP_160179606.1">
    <property type="nucleotide sequence ID" value="NZ_CP047656.1"/>
</dbReference>